<dbReference type="Proteomes" id="UP000676565">
    <property type="component" value="Unassembled WGS sequence"/>
</dbReference>
<evidence type="ECO:0000313" key="1">
    <source>
        <dbReference type="EMBL" id="MBP3957992.1"/>
    </source>
</evidence>
<comment type="caution">
    <text evidence="1">The sequence shown here is derived from an EMBL/GenBank/DDBJ whole genome shotgun (WGS) entry which is preliminary data.</text>
</comment>
<gene>
    <name evidence="1" type="ORF">J8F10_22280</name>
</gene>
<accession>A0ABS5BW87</accession>
<organism evidence="1 2">
    <name type="scientific">Gemmata palustris</name>
    <dbReference type="NCBI Taxonomy" id="2822762"/>
    <lineage>
        <taxon>Bacteria</taxon>
        <taxon>Pseudomonadati</taxon>
        <taxon>Planctomycetota</taxon>
        <taxon>Planctomycetia</taxon>
        <taxon>Gemmatales</taxon>
        <taxon>Gemmataceae</taxon>
        <taxon>Gemmata</taxon>
    </lineage>
</organism>
<evidence type="ECO:0000313" key="2">
    <source>
        <dbReference type="Proteomes" id="UP000676565"/>
    </source>
</evidence>
<dbReference type="RefSeq" id="WP_210657572.1">
    <property type="nucleotide sequence ID" value="NZ_JAGKQQ010000001.1"/>
</dbReference>
<dbReference type="EMBL" id="JAGKQQ010000001">
    <property type="protein sequence ID" value="MBP3957992.1"/>
    <property type="molecule type" value="Genomic_DNA"/>
</dbReference>
<name>A0ABS5BW87_9BACT</name>
<reference evidence="1 2" key="1">
    <citation type="submission" date="2021-04" db="EMBL/GenBank/DDBJ databases">
        <authorList>
            <person name="Ivanova A."/>
        </authorList>
    </citation>
    <scope>NUCLEOTIDE SEQUENCE [LARGE SCALE GENOMIC DNA]</scope>
    <source>
        <strain evidence="1 2">G18</strain>
    </source>
</reference>
<protein>
    <recommendedName>
        <fullName evidence="3">HTH marR-type domain-containing protein</fullName>
    </recommendedName>
</protein>
<keyword evidence="2" id="KW-1185">Reference proteome</keyword>
<evidence type="ECO:0008006" key="3">
    <source>
        <dbReference type="Google" id="ProtNLM"/>
    </source>
</evidence>
<sequence length="75" mass="8270">MPDQFTSREARVRAVLVLLAAKGPLSAGRIACELRTTRDAVTRCLALPLFEPEAPGRRTRYRLSEAGRCAAEERA</sequence>
<proteinExistence type="predicted"/>